<sequence length="112" mass="12854">MFGDDKHEINQTVGCNEDECIPTICGCVGYVCELENGEYRNGVSCMKNVLINCGLSKSLESKLKSAQKNKIIHYKDLQYNIYSCRGEIGNYEIVEEEEKEEEDYIDLEVNKR</sequence>
<evidence type="ECO:0000313" key="1">
    <source>
        <dbReference type="Proteomes" id="UP000887578"/>
    </source>
</evidence>
<protein>
    <submittedName>
        <fullName evidence="2">Uncharacterized protein</fullName>
    </submittedName>
</protein>
<reference evidence="2" key="1">
    <citation type="submission" date="2022-11" db="UniProtKB">
        <authorList>
            <consortium name="WormBaseParasite"/>
        </authorList>
    </citation>
    <scope>IDENTIFICATION</scope>
</reference>
<organism evidence="1 2">
    <name type="scientific">Panagrolaimus davidi</name>
    <dbReference type="NCBI Taxonomy" id="227884"/>
    <lineage>
        <taxon>Eukaryota</taxon>
        <taxon>Metazoa</taxon>
        <taxon>Ecdysozoa</taxon>
        <taxon>Nematoda</taxon>
        <taxon>Chromadorea</taxon>
        <taxon>Rhabditida</taxon>
        <taxon>Tylenchina</taxon>
        <taxon>Panagrolaimomorpha</taxon>
        <taxon>Panagrolaimoidea</taxon>
        <taxon>Panagrolaimidae</taxon>
        <taxon>Panagrolaimus</taxon>
    </lineage>
</organism>
<dbReference type="Proteomes" id="UP000887578">
    <property type="component" value="Unplaced"/>
</dbReference>
<proteinExistence type="predicted"/>
<accession>A0A914PK08</accession>
<dbReference type="AlphaFoldDB" id="A0A914PK08"/>
<name>A0A914PK08_9BILA</name>
<evidence type="ECO:0000313" key="2">
    <source>
        <dbReference type="WBParaSite" id="PDA_v2.g18730.t1"/>
    </source>
</evidence>
<keyword evidence="1" id="KW-1185">Reference proteome</keyword>
<dbReference type="WBParaSite" id="PDA_v2.g18730.t1">
    <property type="protein sequence ID" value="PDA_v2.g18730.t1"/>
    <property type="gene ID" value="PDA_v2.g18730"/>
</dbReference>